<dbReference type="Proteomes" id="UP001597079">
    <property type="component" value="Unassembled WGS sequence"/>
</dbReference>
<evidence type="ECO:0000313" key="1">
    <source>
        <dbReference type="EMBL" id="MFD1674155.1"/>
    </source>
</evidence>
<dbReference type="RefSeq" id="WP_377941941.1">
    <property type="nucleotide sequence ID" value="NZ_JBHUCX010000017.1"/>
</dbReference>
<gene>
    <name evidence="1" type="ORF">ACFSB2_05440</name>
</gene>
<dbReference type="EMBL" id="JBHUCX010000017">
    <property type="protein sequence ID" value="MFD1674155.1"/>
    <property type="molecule type" value="Genomic_DNA"/>
</dbReference>
<evidence type="ECO:0000313" key="2">
    <source>
        <dbReference type="Proteomes" id="UP001597079"/>
    </source>
</evidence>
<proteinExistence type="predicted"/>
<keyword evidence="2" id="KW-1185">Reference proteome</keyword>
<comment type="caution">
    <text evidence="1">The sequence shown here is derived from an EMBL/GenBank/DDBJ whole genome shotgun (WGS) entry which is preliminary data.</text>
</comment>
<reference evidence="2" key="1">
    <citation type="journal article" date="2019" name="Int. J. Syst. Evol. Microbiol.">
        <title>The Global Catalogue of Microorganisms (GCM) 10K type strain sequencing project: providing services to taxonomists for standard genome sequencing and annotation.</title>
        <authorList>
            <consortium name="The Broad Institute Genomics Platform"/>
            <consortium name="The Broad Institute Genome Sequencing Center for Infectious Disease"/>
            <person name="Wu L."/>
            <person name="Ma J."/>
        </authorList>
    </citation>
    <scope>NUCLEOTIDE SEQUENCE [LARGE SCALE GENOMIC DNA]</scope>
    <source>
        <strain evidence="2">CGMCC 1.12286</strain>
    </source>
</reference>
<protein>
    <submittedName>
        <fullName evidence="1">Uncharacterized protein</fullName>
    </submittedName>
</protein>
<name>A0ABW4JGB3_9BACL</name>
<sequence>MTSRKTWIISLPAQLKEEVRVYGIRHGLKIWETVEKAIEAYFDTLDSKGAVEPALLDMQDIEDWSIQIEREKYKKLKLLCVENDLSVYNLINTALYRLVFQDHN</sequence>
<accession>A0ABW4JGB3</accession>
<organism evidence="1 2">
    <name type="scientific">Alicyclobacillus fodiniaquatilis</name>
    <dbReference type="NCBI Taxonomy" id="1661150"/>
    <lineage>
        <taxon>Bacteria</taxon>
        <taxon>Bacillati</taxon>
        <taxon>Bacillota</taxon>
        <taxon>Bacilli</taxon>
        <taxon>Bacillales</taxon>
        <taxon>Alicyclobacillaceae</taxon>
        <taxon>Alicyclobacillus</taxon>
    </lineage>
</organism>